<evidence type="ECO:0000313" key="2">
    <source>
        <dbReference type="EMBL" id="KUG05354.1"/>
    </source>
</evidence>
<accession>A0A0W8E9M3</accession>
<feature type="transmembrane region" description="Helical" evidence="1">
    <location>
        <begin position="35"/>
        <end position="57"/>
    </location>
</feature>
<organism evidence="2">
    <name type="scientific">hydrocarbon metagenome</name>
    <dbReference type="NCBI Taxonomy" id="938273"/>
    <lineage>
        <taxon>unclassified sequences</taxon>
        <taxon>metagenomes</taxon>
        <taxon>ecological metagenomes</taxon>
    </lineage>
</organism>
<name>A0A0W8E9M3_9ZZZZ</name>
<gene>
    <name evidence="2" type="ORF">ASZ90_017244</name>
</gene>
<keyword evidence="1" id="KW-0472">Membrane</keyword>
<sequence>MKQWNWFMFLGVCFLGGSFAIYSLHYMIFGDSHFIFKYLVAQLGFLPINVFLVTIVLNKLMSRRDKRARLQKLNMIIGAFFSDLGSDLLRHLSWYDQNLDHNRENLVPTNNWSNQDFTQARKNIAKLDFKLNLRENSLQSLHDYLSDKRPQLLAFLENPTLLEHEHFTDLIWAVFHLQDELALRPDLYNLSELDTAHLSEDLRRVSQLLIMQWMDHMQHLQSSYPHLYSLALRTNPFDTEARVEIS</sequence>
<keyword evidence="1" id="KW-0812">Transmembrane</keyword>
<reference evidence="2" key="1">
    <citation type="journal article" date="2015" name="Proc. Natl. Acad. Sci. U.S.A.">
        <title>Networks of energetic and metabolic interactions define dynamics in microbial communities.</title>
        <authorList>
            <person name="Embree M."/>
            <person name="Liu J.K."/>
            <person name="Al-Bassam M.M."/>
            <person name="Zengler K."/>
        </authorList>
    </citation>
    <scope>NUCLEOTIDE SEQUENCE</scope>
</reference>
<dbReference type="EMBL" id="LNQE01001819">
    <property type="protein sequence ID" value="KUG05354.1"/>
    <property type="molecule type" value="Genomic_DNA"/>
</dbReference>
<protein>
    <submittedName>
        <fullName evidence="2">Uncharacterized protein</fullName>
    </submittedName>
</protein>
<comment type="caution">
    <text evidence="2">The sequence shown here is derived from an EMBL/GenBank/DDBJ whole genome shotgun (WGS) entry which is preliminary data.</text>
</comment>
<feature type="transmembrane region" description="Helical" evidence="1">
    <location>
        <begin position="7"/>
        <end position="29"/>
    </location>
</feature>
<proteinExistence type="predicted"/>
<dbReference type="AlphaFoldDB" id="A0A0W8E9M3"/>
<evidence type="ECO:0000256" key="1">
    <source>
        <dbReference type="SAM" id="Phobius"/>
    </source>
</evidence>
<keyword evidence="1" id="KW-1133">Transmembrane helix</keyword>